<name>A0A368V9C4_9BACT</name>
<evidence type="ECO:0000256" key="1">
    <source>
        <dbReference type="SAM" id="SignalP"/>
    </source>
</evidence>
<proteinExistence type="predicted"/>
<reference evidence="4 5" key="1">
    <citation type="submission" date="2018-07" db="EMBL/GenBank/DDBJ databases">
        <title>Freshwater and sediment microbial communities from various areas in North America, analyzing microbe dynamics in response to fracking.</title>
        <authorList>
            <person name="Lamendella R."/>
        </authorList>
    </citation>
    <scope>NUCLEOTIDE SEQUENCE [LARGE SCALE GENOMIC DNA]</scope>
    <source>
        <strain evidence="4 5">160A</strain>
    </source>
</reference>
<keyword evidence="1" id="KW-0732">Signal</keyword>
<keyword evidence="5" id="KW-1185">Reference proteome</keyword>
<feature type="signal peptide" evidence="1">
    <location>
        <begin position="1"/>
        <end position="21"/>
    </location>
</feature>
<dbReference type="Proteomes" id="UP000252733">
    <property type="component" value="Unassembled WGS sequence"/>
</dbReference>
<dbReference type="InterPro" id="IPR026444">
    <property type="entry name" value="Secre_tail"/>
</dbReference>
<dbReference type="EMBL" id="QPIZ01000006">
    <property type="protein sequence ID" value="RCW37313.1"/>
    <property type="molecule type" value="Genomic_DNA"/>
</dbReference>
<gene>
    <name evidence="4" type="ORF">DFO77_1063</name>
</gene>
<feature type="chain" id="PRO_5016827770" evidence="1">
    <location>
        <begin position="22"/>
        <end position="309"/>
    </location>
</feature>
<accession>A0A368V9C4</accession>
<dbReference type="Pfam" id="PF13472">
    <property type="entry name" value="Lipase_GDSL_2"/>
    <property type="match status" value="1"/>
</dbReference>
<dbReference type="CDD" id="cd01832">
    <property type="entry name" value="SGNH_hydrolase_like_1"/>
    <property type="match status" value="1"/>
</dbReference>
<dbReference type="GO" id="GO:0004622">
    <property type="term" value="F:phosphatidylcholine lysophospholipase activity"/>
    <property type="evidence" value="ECO:0007669"/>
    <property type="project" value="TreeGrafter"/>
</dbReference>
<dbReference type="NCBIfam" id="TIGR04183">
    <property type="entry name" value="Por_Secre_tail"/>
    <property type="match status" value="1"/>
</dbReference>
<dbReference type="InterPro" id="IPR051532">
    <property type="entry name" value="Ester_Hydrolysis_Enzymes"/>
</dbReference>
<dbReference type="Gene3D" id="3.40.50.1110">
    <property type="entry name" value="SGNH hydrolase"/>
    <property type="match status" value="1"/>
</dbReference>
<evidence type="ECO:0000313" key="4">
    <source>
        <dbReference type="EMBL" id="RCW37313.1"/>
    </source>
</evidence>
<dbReference type="RefSeq" id="WP_114436655.1">
    <property type="nucleotide sequence ID" value="NZ_QPIZ01000006.1"/>
</dbReference>
<feature type="domain" description="SGNH hydrolase-type esterase" evidence="2">
    <location>
        <begin position="34"/>
        <end position="211"/>
    </location>
</feature>
<evidence type="ECO:0000259" key="2">
    <source>
        <dbReference type="Pfam" id="PF13472"/>
    </source>
</evidence>
<dbReference type="SUPFAM" id="SSF52266">
    <property type="entry name" value="SGNH hydrolase"/>
    <property type="match status" value="1"/>
</dbReference>
<feature type="domain" description="Secretion system C-terminal sorting" evidence="3">
    <location>
        <begin position="250"/>
        <end position="306"/>
    </location>
</feature>
<sequence>MKPKITIFLLLILLLTPASFGQDINRNEPLKFLALGDSYTIGQSVPESKRWPVQLANILQAQGIATGEVRIIAQTGWRTDNLINAISNTTLKSDYNLVSLLIGVNNQYQGGSISTYSEEFEELLQTAIELAGNDKSNVMVVSIPDYAYTPFGNGSANISREIDQFNAVNKDITQRYGVAYHNITPISRRGLSEPELVASDGLHPSGEQYKLWAEKIAEELNISDDTALEEHHIHYSVNITNSYLIFNTPEVMDLKIYEISGKLVLHQKDLVPSLNHEINLTGLKTGVYILKLENNKMDSISEKFIVSEQ</sequence>
<protein>
    <submittedName>
        <fullName evidence="4">Putative secreted protein (Por secretion system target)</fullName>
    </submittedName>
</protein>
<dbReference type="InterPro" id="IPR036514">
    <property type="entry name" value="SGNH_hydro_sf"/>
</dbReference>
<evidence type="ECO:0000313" key="5">
    <source>
        <dbReference type="Proteomes" id="UP000252733"/>
    </source>
</evidence>
<organism evidence="4 5">
    <name type="scientific">Marinilabilia salmonicolor</name>
    <dbReference type="NCBI Taxonomy" id="989"/>
    <lineage>
        <taxon>Bacteria</taxon>
        <taxon>Pseudomonadati</taxon>
        <taxon>Bacteroidota</taxon>
        <taxon>Bacteroidia</taxon>
        <taxon>Marinilabiliales</taxon>
        <taxon>Marinilabiliaceae</taxon>
        <taxon>Marinilabilia</taxon>
    </lineage>
</organism>
<comment type="caution">
    <text evidence="4">The sequence shown here is derived from an EMBL/GenBank/DDBJ whole genome shotgun (WGS) entry which is preliminary data.</text>
</comment>
<dbReference type="Pfam" id="PF18962">
    <property type="entry name" value="Por_Secre_tail"/>
    <property type="match status" value="1"/>
</dbReference>
<dbReference type="PANTHER" id="PTHR30383:SF5">
    <property type="entry name" value="SGNH HYDROLASE-TYPE ESTERASE DOMAIN-CONTAINING PROTEIN"/>
    <property type="match status" value="1"/>
</dbReference>
<dbReference type="PANTHER" id="PTHR30383">
    <property type="entry name" value="THIOESTERASE 1/PROTEASE 1/LYSOPHOSPHOLIPASE L1"/>
    <property type="match status" value="1"/>
</dbReference>
<dbReference type="AlphaFoldDB" id="A0A368V9C4"/>
<evidence type="ECO:0000259" key="3">
    <source>
        <dbReference type="Pfam" id="PF18962"/>
    </source>
</evidence>
<dbReference type="InterPro" id="IPR013830">
    <property type="entry name" value="SGNH_hydro"/>
</dbReference>